<evidence type="ECO:0000256" key="6">
    <source>
        <dbReference type="ARBA" id="ARBA00005359"/>
    </source>
</evidence>
<feature type="domain" description="Dihydroorotate dehydrogenase catalytic" evidence="16">
    <location>
        <begin position="49"/>
        <end position="345"/>
    </location>
</feature>
<feature type="binding site" evidence="15">
    <location>
        <position position="144"/>
    </location>
    <ligand>
        <name>FMN</name>
        <dbReference type="ChEBI" id="CHEBI:58210"/>
    </ligand>
</feature>
<evidence type="ECO:0000256" key="2">
    <source>
        <dbReference type="ARBA" id="ARBA00003616"/>
    </source>
</evidence>
<comment type="catalytic activity">
    <reaction evidence="14">
        <text>(S)-dihydroorotate + NAD(+) = orotate + NADH + H(+)</text>
        <dbReference type="Rhea" id="RHEA:13513"/>
        <dbReference type="ChEBI" id="CHEBI:15378"/>
        <dbReference type="ChEBI" id="CHEBI:30839"/>
        <dbReference type="ChEBI" id="CHEBI:30864"/>
        <dbReference type="ChEBI" id="CHEBI:57540"/>
        <dbReference type="ChEBI" id="CHEBI:57945"/>
        <dbReference type="EC" id="1.3.1.14"/>
    </reaction>
</comment>
<proteinExistence type="inferred from homology"/>
<dbReference type="PANTHER" id="PTHR48109:SF4">
    <property type="entry name" value="DIHYDROOROTATE DEHYDROGENASE (QUINONE), MITOCHONDRIAL"/>
    <property type="match status" value="1"/>
</dbReference>
<reference evidence="17 18" key="1">
    <citation type="submission" date="2018-03" db="EMBL/GenBank/DDBJ databases">
        <title>Genomic Encyclopedia of Archaeal and Bacterial Type Strains, Phase II (KMG-II): from individual species to whole genera.</title>
        <authorList>
            <person name="Goeker M."/>
        </authorList>
    </citation>
    <scope>NUCLEOTIDE SEQUENCE [LARGE SCALE GENOMIC DNA]</scope>
    <source>
        <strain evidence="17 18">DSM 44946</strain>
    </source>
</reference>
<evidence type="ECO:0000256" key="15">
    <source>
        <dbReference type="HAMAP-Rule" id="MF_00225"/>
    </source>
</evidence>
<comment type="similarity">
    <text evidence="6 15">Belongs to the dihydroorotate dehydrogenase family. Type 2 subfamily.</text>
</comment>
<evidence type="ECO:0000259" key="16">
    <source>
        <dbReference type="Pfam" id="PF01180"/>
    </source>
</evidence>
<dbReference type="PROSITE" id="PS00911">
    <property type="entry name" value="DHODEHASE_1"/>
    <property type="match status" value="1"/>
</dbReference>
<evidence type="ECO:0000256" key="13">
    <source>
        <dbReference type="ARBA" id="ARBA00048639"/>
    </source>
</evidence>
<dbReference type="SUPFAM" id="SSF51395">
    <property type="entry name" value="FMN-linked oxidoreductases"/>
    <property type="match status" value="1"/>
</dbReference>
<evidence type="ECO:0000313" key="18">
    <source>
        <dbReference type="Proteomes" id="UP000237797"/>
    </source>
</evidence>
<accession>A0A2T0LGZ2</accession>
<dbReference type="GO" id="GO:0005886">
    <property type="term" value="C:plasma membrane"/>
    <property type="evidence" value="ECO:0007669"/>
    <property type="project" value="UniProtKB-SubCell"/>
</dbReference>
<feature type="binding site" evidence="15">
    <location>
        <begin position="66"/>
        <end position="70"/>
    </location>
    <ligand>
        <name>FMN</name>
        <dbReference type="ChEBI" id="CHEBI:58210"/>
    </ligand>
</feature>
<dbReference type="Pfam" id="PF01180">
    <property type="entry name" value="DHO_dh"/>
    <property type="match status" value="1"/>
</dbReference>
<evidence type="ECO:0000256" key="3">
    <source>
        <dbReference type="ARBA" id="ARBA00004370"/>
    </source>
</evidence>
<dbReference type="InterPro" id="IPR005720">
    <property type="entry name" value="Dihydroorotate_DH_cat"/>
</dbReference>
<evidence type="ECO:0000256" key="12">
    <source>
        <dbReference type="ARBA" id="ARBA00023136"/>
    </source>
</evidence>
<evidence type="ECO:0000256" key="9">
    <source>
        <dbReference type="ARBA" id="ARBA00022643"/>
    </source>
</evidence>
<keyword evidence="9 15" id="KW-0288">FMN</keyword>
<dbReference type="CDD" id="cd04738">
    <property type="entry name" value="DHOD_2_like"/>
    <property type="match status" value="1"/>
</dbReference>
<dbReference type="GO" id="GO:0106430">
    <property type="term" value="F:dihydroorotate dehydrogenase (quinone) activity"/>
    <property type="evidence" value="ECO:0007669"/>
    <property type="project" value="UniProtKB-EC"/>
</dbReference>
<comment type="subunit">
    <text evidence="7">Heterotetramer of 2 PyrK and 2 PyrD type B subunits.</text>
</comment>
<protein>
    <recommendedName>
        <fullName evidence="15">Dihydroorotate dehydrogenase (quinone)</fullName>
        <ecNumber evidence="15">1.3.5.2</ecNumber>
    </recommendedName>
    <alternativeName>
        <fullName evidence="15">DHOdehase</fullName>
        <shortName evidence="15">DHOD</shortName>
        <shortName evidence="15">DHODase</shortName>
    </alternativeName>
    <alternativeName>
        <fullName evidence="15">Dihydroorotate oxidase</fullName>
    </alternativeName>
</protein>
<dbReference type="GO" id="GO:0044205">
    <property type="term" value="P:'de novo' UMP biosynthetic process"/>
    <property type="evidence" value="ECO:0007669"/>
    <property type="project" value="UniProtKB-UniRule"/>
</dbReference>
<dbReference type="AlphaFoldDB" id="A0A2T0LGZ2"/>
<feature type="binding site" evidence="15">
    <location>
        <begin position="323"/>
        <end position="324"/>
    </location>
    <ligand>
        <name>FMN</name>
        <dbReference type="ChEBI" id="CHEBI:58210"/>
    </ligand>
</feature>
<dbReference type="OrthoDB" id="9802377at2"/>
<comment type="subcellular location">
    <subcellularLocation>
        <location evidence="15">Cell membrane</location>
        <topology evidence="15">Peripheral membrane protein</topology>
    </subcellularLocation>
    <subcellularLocation>
        <location evidence="3">Membrane</location>
    </subcellularLocation>
</comment>
<keyword evidence="12 15" id="KW-0472">Membrane</keyword>
<comment type="function">
    <text evidence="1 15">Catalyzes the conversion of dihydroorotate to orotate with quinone as electron acceptor.</text>
</comment>
<dbReference type="InterPro" id="IPR001295">
    <property type="entry name" value="Dihydroorotate_DH_CS"/>
</dbReference>
<feature type="binding site" evidence="15">
    <location>
        <begin position="251"/>
        <end position="252"/>
    </location>
    <ligand>
        <name>substrate</name>
    </ligand>
</feature>
<dbReference type="GO" id="GO:0005737">
    <property type="term" value="C:cytoplasm"/>
    <property type="evidence" value="ECO:0007669"/>
    <property type="project" value="InterPro"/>
</dbReference>
<evidence type="ECO:0000256" key="14">
    <source>
        <dbReference type="ARBA" id="ARBA00048996"/>
    </source>
</evidence>
<evidence type="ECO:0000256" key="4">
    <source>
        <dbReference type="ARBA" id="ARBA00004715"/>
    </source>
</evidence>
<feature type="binding site" evidence="15">
    <location>
        <position position="273"/>
    </location>
    <ligand>
        <name>FMN</name>
        <dbReference type="ChEBI" id="CHEBI:58210"/>
    </ligand>
</feature>
<evidence type="ECO:0000313" key="17">
    <source>
        <dbReference type="EMBL" id="PRX41456.1"/>
    </source>
</evidence>
<dbReference type="EMBL" id="PVNE01000006">
    <property type="protein sequence ID" value="PRX41456.1"/>
    <property type="molecule type" value="Genomic_DNA"/>
</dbReference>
<comment type="function">
    <text evidence="2">Catalyzes the conversion of dihydroorotate to orotate with NAD(+) as electron acceptor.</text>
</comment>
<evidence type="ECO:0000256" key="11">
    <source>
        <dbReference type="ARBA" id="ARBA00023002"/>
    </source>
</evidence>
<dbReference type="PROSITE" id="PS00912">
    <property type="entry name" value="DHODEHASE_2"/>
    <property type="match status" value="1"/>
</dbReference>
<keyword evidence="18" id="KW-1185">Reference proteome</keyword>
<evidence type="ECO:0000256" key="5">
    <source>
        <dbReference type="ARBA" id="ARBA00005161"/>
    </source>
</evidence>
<evidence type="ECO:0000256" key="8">
    <source>
        <dbReference type="ARBA" id="ARBA00022630"/>
    </source>
</evidence>
<feature type="binding site" evidence="15">
    <location>
        <begin position="115"/>
        <end position="119"/>
    </location>
    <ligand>
        <name>substrate</name>
    </ligand>
</feature>
<feature type="binding site" evidence="15">
    <location>
        <position position="182"/>
    </location>
    <ligand>
        <name>substrate</name>
    </ligand>
</feature>
<evidence type="ECO:0000256" key="7">
    <source>
        <dbReference type="ARBA" id="ARBA00011669"/>
    </source>
</evidence>
<keyword evidence="10 15" id="KW-0665">Pyrimidine biosynthesis</keyword>
<dbReference type="NCBIfam" id="TIGR01036">
    <property type="entry name" value="pyrD_sub2"/>
    <property type="match status" value="1"/>
</dbReference>
<dbReference type="InterPro" id="IPR050074">
    <property type="entry name" value="DHO_dehydrogenase"/>
</dbReference>
<feature type="binding site" evidence="15">
    <location>
        <position position="177"/>
    </location>
    <ligand>
        <name>FMN</name>
        <dbReference type="ChEBI" id="CHEBI:58210"/>
    </ligand>
</feature>
<comment type="caution">
    <text evidence="17">The sequence shown here is derived from an EMBL/GenBank/DDBJ whole genome shotgun (WGS) entry which is preliminary data.</text>
</comment>
<name>A0A2T0LGZ2_9BACL</name>
<evidence type="ECO:0000256" key="1">
    <source>
        <dbReference type="ARBA" id="ARBA00003125"/>
    </source>
</evidence>
<keyword evidence="15" id="KW-1003">Cell membrane</keyword>
<dbReference type="RefSeq" id="WP_106344518.1">
    <property type="nucleotide sequence ID" value="NZ_PVNE01000006.1"/>
</dbReference>
<sequence length="361" mass="40586">MYSLWRRFLFRYDPERVHEWAVRGLESLQTFPVFLSLSRKFYAVENPALEVCLWGLSFPNPVGLAAGFDKNATVYPALSAFGFGHIEVGTITPLPQPGNRKPRLFRLTQEEAIINRMGFNNRGARQAMEHFTRLPRPRLPIGVNIGKNRNTPNEQAFQDYRCCLRALYRHGDYFVINISSPNTEGLRDLHRPEALKPLLEDILGEREVLREETGEIRPLLLKISPDLTDEDLDKAVDVALEAGVDGFIATNTTLSRDGISASPFREEAGGLSGRPLAKRSTEVIRRIFRHTGGRVPIIGTGGIFTGEDAYEKIRAGASLVQVYTGMIYRGPSIARQINRELLQLLKRDGLHHIQQAVGRDA</sequence>
<feature type="binding site" evidence="15">
    <location>
        <position position="177"/>
    </location>
    <ligand>
        <name>substrate</name>
    </ligand>
</feature>
<comment type="pathway">
    <text evidence="5 15">Pyrimidine metabolism; UMP biosynthesis via de novo pathway; orotate from (S)-dihydroorotate (quinone route): step 1/1.</text>
</comment>
<dbReference type="EC" id="1.3.5.2" evidence="15"/>
<organism evidence="17 18">
    <name type="scientific">Planifilum fimeticola</name>
    <dbReference type="NCBI Taxonomy" id="201975"/>
    <lineage>
        <taxon>Bacteria</taxon>
        <taxon>Bacillati</taxon>
        <taxon>Bacillota</taxon>
        <taxon>Bacilli</taxon>
        <taxon>Bacillales</taxon>
        <taxon>Thermoactinomycetaceae</taxon>
        <taxon>Planifilum</taxon>
    </lineage>
</organism>
<feature type="active site" description="Nucleophile" evidence="15">
    <location>
        <position position="180"/>
    </location>
</feature>
<dbReference type="GO" id="GO:0006207">
    <property type="term" value="P:'de novo' pyrimidine nucleobase biosynthetic process"/>
    <property type="evidence" value="ECO:0007669"/>
    <property type="project" value="UniProtKB-UniRule"/>
</dbReference>
<feature type="binding site" evidence="15">
    <location>
        <position position="302"/>
    </location>
    <ligand>
        <name>FMN</name>
        <dbReference type="ChEBI" id="CHEBI:58210"/>
    </ligand>
</feature>
<feature type="binding site" evidence="15">
    <location>
        <position position="90"/>
    </location>
    <ligand>
        <name>FMN</name>
        <dbReference type="ChEBI" id="CHEBI:58210"/>
    </ligand>
</feature>
<dbReference type="GO" id="GO:0004589">
    <property type="term" value="F:dihydroorotate dehydrogenase (NAD+) activity"/>
    <property type="evidence" value="ECO:0007669"/>
    <property type="project" value="UniProtKB-EC"/>
</dbReference>
<dbReference type="UniPathway" id="UPA00070">
    <property type="reaction ID" value="UER00945"/>
</dbReference>
<comment type="cofactor">
    <cofactor evidence="15">
        <name>FMN</name>
        <dbReference type="ChEBI" id="CHEBI:58210"/>
    </cofactor>
    <text evidence="15">Binds 1 FMN per subunit.</text>
</comment>
<keyword evidence="11 15" id="KW-0560">Oxidoreductase</keyword>
<comment type="catalytic activity">
    <reaction evidence="13 15">
        <text>(S)-dihydroorotate + a quinone = orotate + a quinol</text>
        <dbReference type="Rhea" id="RHEA:30187"/>
        <dbReference type="ChEBI" id="CHEBI:24646"/>
        <dbReference type="ChEBI" id="CHEBI:30839"/>
        <dbReference type="ChEBI" id="CHEBI:30864"/>
        <dbReference type="ChEBI" id="CHEBI:132124"/>
        <dbReference type="EC" id="1.3.5.2"/>
    </reaction>
</comment>
<dbReference type="PANTHER" id="PTHR48109">
    <property type="entry name" value="DIHYDROOROTATE DEHYDROGENASE (QUINONE), MITOCHONDRIAL-RELATED"/>
    <property type="match status" value="1"/>
</dbReference>
<dbReference type="InterPro" id="IPR013785">
    <property type="entry name" value="Aldolase_TIM"/>
</dbReference>
<comment type="pathway">
    <text evidence="4">Pyrimidine metabolism; UMP biosynthesis via de novo pathway; orotate from (S)-dihydroorotate (NAD(+) route): step 1/1.</text>
</comment>
<gene>
    <name evidence="15" type="primary">pyrD</name>
    <name evidence="17" type="ORF">CLV97_10666</name>
</gene>
<comment type="subunit">
    <text evidence="15">Monomer.</text>
</comment>
<dbReference type="NCBIfam" id="NF003652">
    <property type="entry name" value="PRK05286.2-5"/>
    <property type="match status" value="1"/>
</dbReference>
<dbReference type="HAMAP" id="MF_00225">
    <property type="entry name" value="DHO_dh_type2"/>
    <property type="match status" value="1"/>
</dbReference>
<evidence type="ECO:0000256" key="10">
    <source>
        <dbReference type="ARBA" id="ARBA00022975"/>
    </source>
</evidence>
<feature type="binding site" evidence="15">
    <location>
        <position position="250"/>
    </location>
    <ligand>
        <name>FMN</name>
        <dbReference type="ChEBI" id="CHEBI:58210"/>
    </ligand>
</feature>
<dbReference type="NCBIfam" id="NF003645">
    <property type="entry name" value="PRK05286.1-2"/>
    <property type="match status" value="1"/>
</dbReference>
<dbReference type="Proteomes" id="UP000237797">
    <property type="component" value="Unassembled WGS sequence"/>
</dbReference>
<feature type="binding site" evidence="15">
    <location>
        <position position="222"/>
    </location>
    <ligand>
        <name>FMN</name>
        <dbReference type="ChEBI" id="CHEBI:58210"/>
    </ligand>
</feature>
<feature type="binding site" evidence="15">
    <location>
        <position position="70"/>
    </location>
    <ligand>
        <name>substrate</name>
    </ligand>
</feature>
<keyword evidence="8 15" id="KW-0285">Flavoprotein</keyword>
<dbReference type="Gene3D" id="3.20.20.70">
    <property type="entry name" value="Aldolase class I"/>
    <property type="match status" value="1"/>
</dbReference>
<dbReference type="InterPro" id="IPR005719">
    <property type="entry name" value="Dihydroorotate_DH_2"/>
</dbReference>